<dbReference type="STRING" id="357750.A0A2S6C6H8"/>
<feature type="compositionally biased region" description="Polar residues" evidence="1">
    <location>
        <begin position="500"/>
        <end position="534"/>
    </location>
</feature>
<feature type="compositionally biased region" description="Basic and acidic residues" evidence="1">
    <location>
        <begin position="114"/>
        <end position="125"/>
    </location>
</feature>
<dbReference type="OrthoDB" id="3926760at2759"/>
<feature type="signal peptide" evidence="2">
    <location>
        <begin position="1"/>
        <end position="20"/>
    </location>
</feature>
<dbReference type="Gene3D" id="6.10.140.100">
    <property type="match status" value="1"/>
</dbReference>
<feature type="chain" id="PRO_5015511769" evidence="2">
    <location>
        <begin position="21"/>
        <end position="661"/>
    </location>
</feature>
<organism evidence="3 4">
    <name type="scientific">Cercospora berteroae</name>
    <dbReference type="NCBI Taxonomy" id="357750"/>
    <lineage>
        <taxon>Eukaryota</taxon>
        <taxon>Fungi</taxon>
        <taxon>Dikarya</taxon>
        <taxon>Ascomycota</taxon>
        <taxon>Pezizomycotina</taxon>
        <taxon>Dothideomycetes</taxon>
        <taxon>Dothideomycetidae</taxon>
        <taxon>Mycosphaerellales</taxon>
        <taxon>Mycosphaerellaceae</taxon>
        <taxon>Cercospora</taxon>
    </lineage>
</organism>
<proteinExistence type="predicted"/>
<dbReference type="Proteomes" id="UP000237631">
    <property type="component" value="Unassembled WGS sequence"/>
</dbReference>
<feature type="compositionally biased region" description="Polar residues" evidence="1">
    <location>
        <begin position="376"/>
        <end position="385"/>
    </location>
</feature>
<dbReference type="EMBL" id="PNEN01000544">
    <property type="protein sequence ID" value="PPJ55322.1"/>
    <property type="molecule type" value="Genomic_DNA"/>
</dbReference>
<evidence type="ECO:0000256" key="2">
    <source>
        <dbReference type="SAM" id="SignalP"/>
    </source>
</evidence>
<feature type="compositionally biased region" description="Polar residues" evidence="1">
    <location>
        <begin position="298"/>
        <end position="310"/>
    </location>
</feature>
<feature type="region of interest" description="Disordered" evidence="1">
    <location>
        <begin position="70"/>
        <end position="159"/>
    </location>
</feature>
<evidence type="ECO:0000313" key="3">
    <source>
        <dbReference type="EMBL" id="PPJ55322.1"/>
    </source>
</evidence>
<sequence length="661" mass="71590">MVNAPGIIISLSIIAGLAAAATQSPQVQAWLEEQRKRIAELLRQLGEELDPQARRAAEAFAFEGRTVNNDSGLARESAGSKEAAALATGRRLSSPSSTVRRIPVRGPSDPDEAEERRRKGREYLAKRNQQLHDLQQKRKAAAAADGLATPPSPTFDELVDSAGNLKQSELWNEKELPAVPNVDPLPETIQQEMRQVERHLVDPIAADEVVSTGSSGWSLGSRCANPFGDEYELERSVTPKPPIPPKIELDQRPELARAPTPPISVPGAFDSTPTAQQTEHIDHSALSYEEQLAIALSLSEQDPSSTSATVRQRKPEQEDVDLKAAIAASLRDMDHHQAAHAIANVEPVTPRVTPADAQVLIDLTPSTPTPFGPRQDWSQLSSPVVPTSRHPESLHTVGNNAPPEASDELYRLTPELTKARLASHNEQQNIAISRPSVGSALPFDPVRDAAASSASQPAPDVMDASFYSAHAEPSPAPSSATFDRDTPMLVDLAEDAPQEGQRTPTSRAQSSFGFQTESDTDTFASVSAPPSRTMSRAESRADSEISGIEVIDLAHGSDVDMMSEEGDGIATPDSWSEVGSRDADSDTEEAHPHQRSRVSLKSLFLGLTNVKTVHWVFSKRTLFAEEKEEDVAGYELSHRRDLIDGRPPPADIFGTETRCHV</sequence>
<keyword evidence="4" id="KW-1185">Reference proteome</keyword>
<name>A0A2S6C6H8_9PEZI</name>
<gene>
    <name evidence="3" type="ORF">CBER1_06429</name>
</gene>
<feature type="region of interest" description="Disordered" evidence="1">
    <location>
        <begin position="298"/>
        <end position="319"/>
    </location>
</feature>
<feature type="region of interest" description="Disordered" evidence="1">
    <location>
        <begin position="257"/>
        <end position="286"/>
    </location>
</feature>
<feature type="region of interest" description="Disordered" evidence="1">
    <location>
        <begin position="496"/>
        <end position="542"/>
    </location>
</feature>
<reference evidence="4" key="1">
    <citation type="journal article" date="2017" name="bioRxiv">
        <title>Conservation of a gene cluster reveals novel cercosporin biosynthetic mechanisms and extends production to the genus Colletotrichum.</title>
        <authorList>
            <person name="de Jonge R."/>
            <person name="Ebert M.K."/>
            <person name="Huitt-Roehl C.R."/>
            <person name="Pal P."/>
            <person name="Suttle J.C."/>
            <person name="Spanner R.E."/>
            <person name="Neubauer J.D."/>
            <person name="Jurick W.M.II."/>
            <person name="Stott K.A."/>
            <person name="Secor G.A."/>
            <person name="Thomma B.P.H.J."/>
            <person name="Van de Peer Y."/>
            <person name="Townsend C.A."/>
            <person name="Bolton M.D."/>
        </authorList>
    </citation>
    <scope>NUCLEOTIDE SEQUENCE [LARGE SCALE GENOMIC DNA]</scope>
    <source>
        <strain evidence="4">CBS538.71</strain>
    </source>
</reference>
<dbReference type="SMART" id="SM00726">
    <property type="entry name" value="UIM"/>
    <property type="match status" value="2"/>
</dbReference>
<feature type="compositionally biased region" description="Basic and acidic residues" evidence="1">
    <location>
        <begin position="579"/>
        <end position="592"/>
    </location>
</feature>
<comment type="caution">
    <text evidence="3">The sequence shown here is derived from an EMBL/GenBank/DDBJ whole genome shotgun (WGS) entry which is preliminary data.</text>
</comment>
<feature type="region of interest" description="Disordered" evidence="1">
    <location>
        <begin position="566"/>
        <end position="595"/>
    </location>
</feature>
<keyword evidence="2" id="KW-0732">Signal</keyword>
<protein>
    <submittedName>
        <fullName evidence="3">Uncharacterized protein</fullName>
    </submittedName>
</protein>
<feature type="region of interest" description="Disordered" evidence="1">
    <location>
        <begin position="426"/>
        <end position="459"/>
    </location>
</feature>
<dbReference type="AlphaFoldDB" id="A0A2S6C6H8"/>
<feature type="region of interest" description="Disordered" evidence="1">
    <location>
        <begin position="233"/>
        <end position="252"/>
    </location>
</feature>
<accession>A0A2S6C6H8</accession>
<feature type="region of interest" description="Disordered" evidence="1">
    <location>
        <begin position="376"/>
        <end position="406"/>
    </location>
</feature>
<evidence type="ECO:0000256" key="1">
    <source>
        <dbReference type="SAM" id="MobiDB-lite"/>
    </source>
</evidence>
<dbReference type="InterPro" id="IPR003903">
    <property type="entry name" value="UIM_dom"/>
</dbReference>
<evidence type="ECO:0000313" key="4">
    <source>
        <dbReference type="Proteomes" id="UP000237631"/>
    </source>
</evidence>